<dbReference type="CDD" id="cd16935">
    <property type="entry name" value="HATPase_AgrC-ComD-like"/>
    <property type="match status" value="1"/>
</dbReference>
<keyword evidence="3" id="KW-0418">Kinase</keyword>
<proteinExistence type="predicted"/>
<dbReference type="PANTHER" id="PTHR40448">
    <property type="entry name" value="TWO-COMPONENT SENSOR HISTIDINE KINASE"/>
    <property type="match status" value="1"/>
</dbReference>
<dbReference type="Proteomes" id="UP000823935">
    <property type="component" value="Unassembled WGS sequence"/>
</dbReference>
<reference evidence="6" key="2">
    <citation type="journal article" date="2021" name="PeerJ">
        <title>Extensive microbial diversity within the chicken gut microbiome revealed by metagenomics and culture.</title>
        <authorList>
            <person name="Gilroy R."/>
            <person name="Ravi A."/>
            <person name="Getino M."/>
            <person name="Pursley I."/>
            <person name="Horton D.L."/>
            <person name="Alikhan N.F."/>
            <person name="Baker D."/>
            <person name="Gharbi K."/>
            <person name="Hall N."/>
            <person name="Watson M."/>
            <person name="Adriaenssens E.M."/>
            <person name="Foster-Nyarko E."/>
            <person name="Jarju S."/>
            <person name="Secka A."/>
            <person name="Antonio M."/>
            <person name="Oren A."/>
            <person name="Chaudhuri R.R."/>
            <person name="La Ragione R."/>
            <person name="Hildebrand F."/>
            <person name="Pallen M.J."/>
        </authorList>
    </citation>
    <scope>NUCLEOTIDE SEQUENCE</scope>
    <source>
        <strain evidence="6">CHK190-19873</strain>
    </source>
</reference>
<gene>
    <name evidence="6" type="ORF">IAB44_02355</name>
</gene>
<dbReference type="InterPro" id="IPR016120">
    <property type="entry name" value="Sig_transdc_His_kin_SpoOB"/>
</dbReference>
<feature type="domain" description="Sensor histidine kinase NatK-like C-terminal" evidence="4">
    <location>
        <begin position="115"/>
        <end position="212"/>
    </location>
</feature>
<dbReference type="GO" id="GO:0042802">
    <property type="term" value="F:identical protein binding"/>
    <property type="evidence" value="ECO:0007669"/>
    <property type="project" value="TreeGrafter"/>
</dbReference>
<evidence type="ECO:0000256" key="3">
    <source>
        <dbReference type="ARBA" id="ARBA00022777"/>
    </source>
</evidence>
<evidence type="ECO:0000256" key="1">
    <source>
        <dbReference type="ARBA" id="ARBA00022553"/>
    </source>
</evidence>
<dbReference type="SUPFAM" id="SSF55874">
    <property type="entry name" value="ATPase domain of HSP90 chaperone/DNA topoisomerase II/histidine kinase"/>
    <property type="match status" value="1"/>
</dbReference>
<evidence type="ECO:0000256" key="2">
    <source>
        <dbReference type="ARBA" id="ARBA00022679"/>
    </source>
</evidence>
<evidence type="ECO:0000259" key="4">
    <source>
        <dbReference type="Pfam" id="PF14501"/>
    </source>
</evidence>
<dbReference type="PANTHER" id="PTHR40448:SF1">
    <property type="entry name" value="TWO-COMPONENT SENSOR HISTIDINE KINASE"/>
    <property type="match status" value="1"/>
</dbReference>
<dbReference type="Gene3D" id="3.30.565.10">
    <property type="entry name" value="Histidine kinase-like ATPase, C-terminal domain"/>
    <property type="match status" value="1"/>
</dbReference>
<feature type="domain" description="SpoOB alpha-helical" evidence="5">
    <location>
        <begin position="18"/>
        <end position="77"/>
    </location>
</feature>
<evidence type="ECO:0000313" key="6">
    <source>
        <dbReference type="EMBL" id="HIS30379.1"/>
    </source>
</evidence>
<dbReference type="InterPro" id="IPR039506">
    <property type="entry name" value="SPOB_a"/>
</dbReference>
<dbReference type="Gene3D" id="1.10.287.130">
    <property type="match status" value="1"/>
</dbReference>
<dbReference type="Pfam" id="PF14689">
    <property type="entry name" value="SPOB_a"/>
    <property type="match status" value="1"/>
</dbReference>
<reference evidence="6" key="1">
    <citation type="submission" date="2020-10" db="EMBL/GenBank/DDBJ databases">
        <authorList>
            <person name="Gilroy R."/>
        </authorList>
    </citation>
    <scope>NUCLEOTIDE SEQUENCE</scope>
    <source>
        <strain evidence="6">CHK190-19873</strain>
    </source>
</reference>
<dbReference type="AlphaFoldDB" id="A0A9D1JJH7"/>
<evidence type="ECO:0000313" key="7">
    <source>
        <dbReference type="Proteomes" id="UP000823935"/>
    </source>
</evidence>
<organism evidence="6 7">
    <name type="scientific">Candidatus Limivivens intestinipullorum</name>
    <dbReference type="NCBI Taxonomy" id="2840858"/>
    <lineage>
        <taxon>Bacteria</taxon>
        <taxon>Bacillati</taxon>
        <taxon>Bacillota</taxon>
        <taxon>Clostridia</taxon>
        <taxon>Lachnospirales</taxon>
        <taxon>Lachnospiraceae</taxon>
        <taxon>Lachnospiraceae incertae sedis</taxon>
        <taxon>Candidatus Limivivens</taxon>
    </lineage>
</organism>
<name>A0A9D1JJH7_9FIRM</name>
<keyword evidence="2" id="KW-0808">Transferase</keyword>
<accession>A0A9D1JJH7</accession>
<comment type="caution">
    <text evidence="6">The sequence shown here is derived from an EMBL/GenBank/DDBJ whole genome shotgun (WGS) entry which is preliminary data.</text>
</comment>
<dbReference type="InterPro" id="IPR036890">
    <property type="entry name" value="HATPase_C_sf"/>
</dbReference>
<keyword evidence="1" id="KW-0597">Phosphoprotein</keyword>
<dbReference type="InterPro" id="IPR032834">
    <property type="entry name" value="NatK-like_C"/>
</dbReference>
<evidence type="ECO:0000259" key="5">
    <source>
        <dbReference type="Pfam" id="PF14689"/>
    </source>
</evidence>
<dbReference type="EMBL" id="DVIQ01000014">
    <property type="protein sequence ID" value="HIS30379.1"/>
    <property type="molecule type" value="Genomic_DNA"/>
</dbReference>
<sequence>MRKKTYLKLVEYQTEQSEKHLNEVRSIHKEMRGYKHDFHHHLQTLKGQLQTGEIDRALAYIEQLDNQLMNVDMLLKTGNVSLDAILSAKIAQARAEKIAVAVKASVPDTLTLSDLELSIIIGNLLDNAIEACREAAGERFIRIFISMKRNMLYFSMLNTAGAKRKKTGSLFATRKNGVHGFGLRRAEAILEEHGGWVKYNSEDGAFTSEFLVPAAE</sequence>
<dbReference type="SUPFAM" id="SSF55890">
    <property type="entry name" value="Sporulation response regulatory protein Spo0B"/>
    <property type="match status" value="1"/>
</dbReference>
<protein>
    <submittedName>
        <fullName evidence="6">GHKL domain-containing protein</fullName>
    </submittedName>
</protein>
<dbReference type="GO" id="GO:0000155">
    <property type="term" value="F:phosphorelay sensor kinase activity"/>
    <property type="evidence" value="ECO:0007669"/>
    <property type="project" value="InterPro"/>
</dbReference>
<dbReference type="Pfam" id="PF14501">
    <property type="entry name" value="HATPase_c_5"/>
    <property type="match status" value="1"/>
</dbReference>